<evidence type="ECO:0000256" key="2">
    <source>
        <dbReference type="ARBA" id="ARBA00022598"/>
    </source>
</evidence>
<dbReference type="Pfam" id="PF00501">
    <property type="entry name" value="AMP-binding"/>
    <property type="match status" value="1"/>
</dbReference>
<dbReference type="InterPro" id="IPR000873">
    <property type="entry name" value="AMP-dep_synth/lig_dom"/>
</dbReference>
<dbReference type="InterPro" id="IPR042099">
    <property type="entry name" value="ANL_N_sf"/>
</dbReference>
<organism evidence="5 6">
    <name type="scientific">Arcobacter roscoffensis</name>
    <dbReference type="NCBI Taxonomy" id="2961520"/>
    <lineage>
        <taxon>Bacteria</taxon>
        <taxon>Pseudomonadati</taxon>
        <taxon>Campylobacterota</taxon>
        <taxon>Epsilonproteobacteria</taxon>
        <taxon>Campylobacterales</taxon>
        <taxon>Arcobacteraceae</taxon>
        <taxon>Arcobacter</taxon>
    </lineage>
</organism>
<gene>
    <name evidence="5" type="ORF">NJU99_12830</name>
</gene>
<feature type="domain" description="AMP-binding enzyme C-terminal" evidence="4">
    <location>
        <begin position="399"/>
        <end position="473"/>
    </location>
</feature>
<evidence type="ECO:0000313" key="5">
    <source>
        <dbReference type="EMBL" id="UTJ06120.1"/>
    </source>
</evidence>
<accession>A0ABY5E309</accession>
<evidence type="ECO:0000256" key="1">
    <source>
        <dbReference type="ARBA" id="ARBA00006432"/>
    </source>
</evidence>
<sequence>MNEMTNLYDIVKLQASKYSNKEAVYYGDSIISYKELKKHIDNFSIFLNENDILTGDIIGSECKDEYAELIVMFALSKIGATLISLKSLTQTQRDELIDTLKIKSILTDDNKKENIYTVVSQENFILECSEEYDNYCKNPKSPWIYIVGSGTTGKSKIIPVSHFQQLQRAKASLDWLNNSKDDVAHSLVNISYYSSKVLYIQALLSASSCVLTKYPLDVFLLYKEFKISVMYMTVFHIEQLLNIINQEKFEGLVFPYIRALVIDGSKVSMSLRERIYKSITKNIYVRYGINEVGTVSLCKAEEVFEHEDTVGFPIKEVDLKVVDKEGNDLDPNKIGEIKIRSNMLVDGYINDSESTNKAFKDEWFFPGDLGMLTEGSHLIILGRSDNMMILNGINIYPSQIEKVMLKHDEVVDAFAFSLNHQIHQDVPVCAIVNKVDSNITDKDLMNYAIENLGSYRPQAIVIFNKFPINEHGKIVKSIVKEKAIETIF</sequence>
<dbReference type="PANTHER" id="PTHR43201">
    <property type="entry name" value="ACYL-COA SYNTHETASE"/>
    <property type="match status" value="1"/>
</dbReference>
<dbReference type="InterPro" id="IPR045851">
    <property type="entry name" value="AMP-bd_C_sf"/>
</dbReference>
<protein>
    <submittedName>
        <fullName evidence="5">Acyl--CoA ligase</fullName>
    </submittedName>
</protein>
<dbReference type="RefSeq" id="WP_254576300.1">
    <property type="nucleotide sequence ID" value="NZ_CP100595.1"/>
</dbReference>
<keyword evidence="6" id="KW-1185">Reference proteome</keyword>
<reference evidence="5" key="1">
    <citation type="submission" date="2022-07" db="EMBL/GenBank/DDBJ databases">
        <title>Arcobacter roscoffensis sp. nov., a marine bacterium isolated from coastal seawater collected from Roscoff, France.</title>
        <authorList>
            <person name="Pascual J."/>
            <person name="Lepeaux C."/>
            <person name="Methner A."/>
            <person name="Overmann J."/>
        </authorList>
    </citation>
    <scope>NUCLEOTIDE SEQUENCE</scope>
    <source>
        <strain evidence="5">ARW1-2F2</strain>
    </source>
</reference>
<dbReference type="CDD" id="cd04433">
    <property type="entry name" value="AFD_class_I"/>
    <property type="match status" value="1"/>
</dbReference>
<evidence type="ECO:0000259" key="3">
    <source>
        <dbReference type="Pfam" id="PF00501"/>
    </source>
</evidence>
<dbReference type="EMBL" id="CP100595">
    <property type="protein sequence ID" value="UTJ06120.1"/>
    <property type="molecule type" value="Genomic_DNA"/>
</dbReference>
<comment type="similarity">
    <text evidence="1">Belongs to the ATP-dependent AMP-binding enzyme family.</text>
</comment>
<evidence type="ECO:0000313" key="6">
    <source>
        <dbReference type="Proteomes" id="UP001060012"/>
    </source>
</evidence>
<evidence type="ECO:0000259" key="4">
    <source>
        <dbReference type="Pfam" id="PF13193"/>
    </source>
</evidence>
<name>A0ABY5E309_9BACT</name>
<dbReference type="PANTHER" id="PTHR43201:SF5">
    <property type="entry name" value="MEDIUM-CHAIN ACYL-COA LIGASE ACSF2, MITOCHONDRIAL"/>
    <property type="match status" value="1"/>
</dbReference>
<proteinExistence type="inferred from homology"/>
<dbReference type="Gene3D" id="3.30.300.30">
    <property type="match status" value="1"/>
</dbReference>
<feature type="domain" description="AMP-dependent synthetase/ligase" evidence="3">
    <location>
        <begin position="14"/>
        <end position="348"/>
    </location>
</feature>
<dbReference type="Gene3D" id="3.40.50.12780">
    <property type="entry name" value="N-terminal domain of ligase-like"/>
    <property type="match status" value="1"/>
</dbReference>
<dbReference type="InterPro" id="IPR025110">
    <property type="entry name" value="AMP-bd_C"/>
</dbReference>
<dbReference type="Proteomes" id="UP001060012">
    <property type="component" value="Chromosome"/>
</dbReference>
<keyword evidence="2 5" id="KW-0436">Ligase</keyword>
<dbReference type="GO" id="GO:0016874">
    <property type="term" value="F:ligase activity"/>
    <property type="evidence" value="ECO:0007669"/>
    <property type="project" value="UniProtKB-KW"/>
</dbReference>
<dbReference type="Pfam" id="PF13193">
    <property type="entry name" value="AMP-binding_C"/>
    <property type="match status" value="1"/>
</dbReference>
<dbReference type="SUPFAM" id="SSF56801">
    <property type="entry name" value="Acetyl-CoA synthetase-like"/>
    <property type="match status" value="1"/>
</dbReference>